<dbReference type="PANTHER" id="PTHR24061:SF517">
    <property type="entry name" value="TASTE RECEPTOR TYPE 1 MEMBER 2"/>
    <property type="match status" value="1"/>
</dbReference>
<feature type="transmembrane region" description="Helical" evidence="18">
    <location>
        <begin position="579"/>
        <end position="599"/>
    </location>
</feature>
<dbReference type="GO" id="GO:0005886">
    <property type="term" value="C:plasma membrane"/>
    <property type="evidence" value="ECO:0007669"/>
    <property type="project" value="UniProtKB-SubCell"/>
</dbReference>
<evidence type="ECO:0000256" key="1">
    <source>
        <dbReference type="ARBA" id="ARBA00004651"/>
    </source>
</evidence>
<evidence type="ECO:0000256" key="13">
    <source>
        <dbReference type="ARBA" id="ARBA00037659"/>
    </source>
</evidence>
<dbReference type="PRINTS" id="PR00592">
    <property type="entry name" value="CASENSINGR"/>
</dbReference>
<dbReference type="GO" id="GO:0004930">
    <property type="term" value="F:G protein-coupled receptor activity"/>
    <property type="evidence" value="ECO:0007669"/>
    <property type="project" value="UniProtKB-KW"/>
</dbReference>
<evidence type="ECO:0000256" key="2">
    <source>
        <dbReference type="ARBA" id="ARBA00022475"/>
    </source>
</evidence>
<dbReference type="AlphaFoldDB" id="A0A8T2ITN3"/>
<evidence type="ECO:0000256" key="14">
    <source>
        <dbReference type="ARBA" id="ARBA00038492"/>
    </source>
</evidence>
<evidence type="ECO:0000256" key="17">
    <source>
        <dbReference type="ARBA" id="ARBA00042616"/>
    </source>
</evidence>
<dbReference type="Pfam" id="PF01094">
    <property type="entry name" value="ANF_receptor"/>
    <property type="match status" value="1"/>
</dbReference>
<keyword evidence="10" id="KW-0675">Receptor</keyword>
<feature type="domain" description="G-protein coupled receptors family 3 profile" evidence="19">
    <location>
        <begin position="465"/>
        <end position="729"/>
    </location>
</feature>
<evidence type="ECO:0000259" key="19">
    <source>
        <dbReference type="PROSITE" id="PS50259"/>
    </source>
</evidence>
<dbReference type="Gene3D" id="3.40.50.2300">
    <property type="match status" value="2"/>
</dbReference>
<feature type="transmembrane region" description="Helical" evidence="18">
    <location>
        <begin position="630"/>
        <end position="647"/>
    </location>
</feature>
<dbReference type="EMBL" id="JAACNH010000008">
    <property type="protein sequence ID" value="KAG8434368.1"/>
    <property type="molecule type" value="Genomic_DNA"/>
</dbReference>
<keyword evidence="8" id="KW-0297">G-protein coupled receptor</keyword>
<dbReference type="SUPFAM" id="SSF53822">
    <property type="entry name" value="Periplasmic binding protein-like I"/>
    <property type="match status" value="1"/>
</dbReference>
<dbReference type="InterPro" id="IPR000337">
    <property type="entry name" value="GPCR_3"/>
</dbReference>
<dbReference type="FunFam" id="2.10.50.30:FF:000004">
    <property type="entry name" value="Taste receptor type 1 member 3-like protein"/>
    <property type="match status" value="1"/>
</dbReference>
<keyword evidence="12" id="KW-0807">Transducer</keyword>
<evidence type="ECO:0000256" key="12">
    <source>
        <dbReference type="ARBA" id="ARBA00023224"/>
    </source>
</evidence>
<evidence type="ECO:0000256" key="16">
    <source>
        <dbReference type="ARBA" id="ARBA00040704"/>
    </source>
</evidence>
<reference evidence="20" key="1">
    <citation type="thesis" date="2020" institute="ProQuest LLC" country="789 East Eisenhower Parkway, Ann Arbor, MI, USA">
        <title>Comparative Genomics and Chromosome Evolution.</title>
        <authorList>
            <person name="Mudd A.B."/>
        </authorList>
    </citation>
    <scope>NUCLEOTIDE SEQUENCE</scope>
    <source>
        <strain evidence="20">Female2</strain>
        <tissue evidence="20">Blood</tissue>
    </source>
</reference>
<gene>
    <name evidence="20" type="ORF">GDO86_012665</name>
</gene>
<comment type="caution">
    <text evidence="20">The sequence shown here is derived from an EMBL/GenBank/DDBJ whole genome shotgun (WGS) entry which is preliminary data.</text>
</comment>
<dbReference type="Pfam" id="PF00003">
    <property type="entry name" value="7tm_3"/>
    <property type="match status" value="1"/>
</dbReference>
<comment type="function">
    <text evidence="13">Putative taste receptor. TAS1R2/TAS1R3 recognizes diverse natural and synthetic sweeteners.</text>
</comment>
<evidence type="ECO:0000256" key="10">
    <source>
        <dbReference type="ARBA" id="ARBA00023170"/>
    </source>
</evidence>
<dbReference type="GO" id="GO:1903767">
    <property type="term" value="C:sweet taste receptor complex"/>
    <property type="evidence" value="ECO:0007669"/>
    <property type="project" value="TreeGrafter"/>
</dbReference>
<sequence>MKFALEEISNSTTLLPNISLGYEVFDTCYIYNNIHPALEFISKDRVFDTNINLTSYVPKVISVVGPDSSDAAETTAGIFSLLLIPQINFLATSRKLSVQRLPSFFQTIPSSHLQQQAIVDILYFFNWTWIVTLGSADDYGYLGVQQLTDSLSEVNICVAYQGMIPIKIKGKEDEWEKKILSIINNILQTKANVIVLYSLDMIALDFFSVVVNSNLLHKIWVATETWSMTEDIYNIPHINSIGTVFGIALKYVMIPDLEEYLLKTQHDNTDRLNELDLEKNCNQECQGCQTAASNETSFSEKSVSFSIYAAIYAIAHALHMALNCDDAKCEKTEVYPWQVVQFDENGSMPTGYDIVYWDWRGERPFKRVGSYGERRNFVINVSEINWQSTDSQIPSSVCSQECLPGQEKKHKGMYKCCFTCVNCGAGTYLNSNGSCAACSNDQWSDEGSTCCFDKTRKLLIWKDKISIILLVVTSLGTLLTVLAIVIFAVHLESPVVKAAGGKMCFLMLVSLSVAYLCTIAYIGEPCTLKCILRLPVFNIALAICFSYISFKSFQIVCIFKMASKLPASFDYWVKQNGQYICVAILTAIQVLISIVWIITSPPTISIKNLGTTQILVDCSQFGSVYSILQYGYNAFLSLLCFTFAYMGKELPKNYSEAKCITFAMFIYIVVCISVFTAQLIDIGEYVTPINDALSLASLYGITGGYFFPKCYIILCRPQLNTTKYFQSAIHSYTKR</sequence>
<comment type="similarity">
    <text evidence="14">Belongs to the G-protein coupled receptor 3 family. TAS1R subfamily.</text>
</comment>
<dbReference type="InterPro" id="IPR038550">
    <property type="entry name" value="GPCR_3_9-Cys_sf"/>
</dbReference>
<feature type="transmembrane region" description="Helical" evidence="18">
    <location>
        <begin position="692"/>
        <end position="714"/>
    </location>
</feature>
<keyword evidence="6" id="KW-0732">Signal</keyword>
<dbReference type="PANTHER" id="PTHR24061">
    <property type="entry name" value="CALCIUM-SENSING RECEPTOR-RELATED"/>
    <property type="match status" value="1"/>
</dbReference>
<keyword evidence="9 18" id="KW-0472">Membrane</keyword>
<evidence type="ECO:0000256" key="18">
    <source>
        <dbReference type="SAM" id="Phobius"/>
    </source>
</evidence>
<evidence type="ECO:0000256" key="8">
    <source>
        <dbReference type="ARBA" id="ARBA00023040"/>
    </source>
</evidence>
<keyword evidence="21" id="KW-1185">Reference proteome</keyword>
<keyword evidence="7 18" id="KW-1133">Transmembrane helix</keyword>
<accession>A0A8T2ITN3</accession>
<keyword evidence="2" id="KW-1003">Cell membrane</keyword>
<comment type="subunit">
    <text evidence="15">Forms heterodimers with TAS1R3.</text>
</comment>
<keyword evidence="5 18" id="KW-0812">Transmembrane</keyword>
<keyword evidence="4" id="KW-0716">Sensory transduction</keyword>
<evidence type="ECO:0000256" key="4">
    <source>
        <dbReference type="ARBA" id="ARBA00022606"/>
    </source>
</evidence>
<evidence type="ECO:0000313" key="20">
    <source>
        <dbReference type="EMBL" id="KAG8434368.1"/>
    </source>
</evidence>
<dbReference type="InterPro" id="IPR028082">
    <property type="entry name" value="Peripla_BP_I"/>
</dbReference>
<evidence type="ECO:0000313" key="21">
    <source>
        <dbReference type="Proteomes" id="UP000812440"/>
    </source>
</evidence>
<evidence type="ECO:0000256" key="3">
    <source>
        <dbReference type="ARBA" id="ARBA00022480"/>
    </source>
</evidence>
<feature type="transmembrane region" description="Helical" evidence="18">
    <location>
        <begin position="503"/>
        <end position="523"/>
    </location>
</feature>
<dbReference type="OrthoDB" id="5984008at2759"/>
<dbReference type="Gene3D" id="2.10.50.30">
    <property type="entry name" value="GPCR, family 3, nine cysteines domain"/>
    <property type="match status" value="1"/>
</dbReference>
<evidence type="ECO:0000256" key="7">
    <source>
        <dbReference type="ARBA" id="ARBA00022989"/>
    </source>
</evidence>
<dbReference type="Proteomes" id="UP000812440">
    <property type="component" value="Chromosome 7"/>
</dbReference>
<dbReference type="FunFam" id="3.40.50.2300:FF:000016">
    <property type="entry name" value="Taste 1 receptor member 2"/>
    <property type="match status" value="1"/>
</dbReference>
<feature type="transmembrane region" description="Helical" evidence="18">
    <location>
        <begin position="535"/>
        <end position="559"/>
    </location>
</feature>
<proteinExistence type="inferred from homology"/>
<evidence type="ECO:0000256" key="15">
    <source>
        <dbReference type="ARBA" id="ARBA00038699"/>
    </source>
</evidence>
<name>A0A8T2ITN3_9PIPI</name>
<dbReference type="PRINTS" id="PR00248">
    <property type="entry name" value="GPCRMGR"/>
</dbReference>
<evidence type="ECO:0000256" key="6">
    <source>
        <dbReference type="ARBA" id="ARBA00022729"/>
    </source>
</evidence>
<dbReference type="InterPro" id="IPR017978">
    <property type="entry name" value="GPCR_3_C"/>
</dbReference>
<evidence type="ECO:0000256" key="9">
    <source>
        <dbReference type="ARBA" id="ARBA00023136"/>
    </source>
</evidence>
<evidence type="ECO:0000256" key="11">
    <source>
        <dbReference type="ARBA" id="ARBA00023180"/>
    </source>
</evidence>
<keyword evidence="11" id="KW-0325">Glycoprotein</keyword>
<dbReference type="InterPro" id="IPR011500">
    <property type="entry name" value="GPCR_3_9-Cys_dom"/>
</dbReference>
<dbReference type="PROSITE" id="PS50259">
    <property type="entry name" value="G_PROTEIN_RECEP_F3_4"/>
    <property type="match status" value="1"/>
</dbReference>
<comment type="subcellular location">
    <subcellularLocation>
        <location evidence="1">Cell membrane</location>
        <topology evidence="1">Multi-pass membrane protein</topology>
    </subcellularLocation>
</comment>
<organism evidence="20 21">
    <name type="scientific">Hymenochirus boettgeri</name>
    <name type="common">Congo dwarf clawed frog</name>
    <dbReference type="NCBI Taxonomy" id="247094"/>
    <lineage>
        <taxon>Eukaryota</taxon>
        <taxon>Metazoa</taxon>
        <taxon>Chordata</taxon>
        <taxon>Craniata</taxon>
        <taxon>Vertebrata</taxon>
        <taxon>Euteleostomi</taxon>
        <taxon>Amphibia</taxon>
        <taxon>Batrachia</taxon>
        <taxon>Anura</taxon>
        <taxon>Pipoidea</taxon>
        <taxon>Pipidae</taxon>
        <taxon>Pipinae</taxon>
        <taxon>Hymenochirus</taxon>
    </lineage>
</organism>
<keyword evidence="3" id="KW-0919">Taste</keyword>
<dbReference type="InterPro" id="IPR001828">
    <property type="entry name" value="ANF_lig-bd_rcpt"/>
</dbReference>
<feature type="transmembrane region" description="Helical" evidence="18">
    <location>
        <begin position="659"/>
        <end position="680"/>
    </location>
</feature>
<evidence type="ECO:0000256" key="5">
    <source>
        <dbReference type="ARBA" id="ARBA00022692"/>
    </source>
</evidence>
<protein>
    <recommendedName>
        <fullName evidence="16">Taste receptor type 1 member 2</fullName>
    </recommendedName>
    <alternativeName>
        <fullName evidence="17">Sweet taste receptor T1R2</fullName>
    </alternativeName>
</protein>
<dbReference type="Pfam" id="PF07562">
    <property type="entry name" value="NCD3G"/>
    <property type="match status" value="1"/>
</dbReference>
<dbReference type="GO" id="GO:0033041">
    <property type="term" value="F:sweet taste receptor activity"/>
    <property type="evidence" value="ECO:0007669"/>
    <property type="project" value="TreeGrafter"/>
</dbReference>
<dbReference type="InterPro" id="IPR000068">
    <property type="entry name" value="GPCR_3_Ca_sens_rcpt-rel"/>
</dbReference>
<feature type="transmembrane region" description="Helical" evidence="18">
    <location>
        <begin position="465"/>
        <end position="491"/>
    </location>
</feature>